<comment type="caution">
    <text evidence="1">The sequence shown here is derived from an EMBL/GenBank/DDBJ whole genome shotgun (WGS) entry which is preliminary data.</text>
</comment>
<reference evidence="2" key="1">
    <citation type="submission" date="2015-11" db="EMBL/GenBank/DDBJ databases">
        <title>Draft Genome Sequence of the Radioresistant Bacterium Deinococcus grandis, Isolated from Freshwater Fish in Japan.</title>
        <authorList>
            <person name="Satoh K."/>
            <person name="Onodera T."/>
            <person name="Omoso K."/>
            <person name="Takeda-Yano K."/>
            <person name="Katayama T."/>
            <person name="Oono Y."/>
            <person name="Narumi I."/>
        </authorList>
    </citation>
    <scope>NUCLEOTIDE SEQUENCE [LARGE SCALE GENOMIC DNA]</scope>
    <source>
        <strain evidence="2">ATCC 43672</strain>
    </source>
</reference>
<proteinExistence type="predicted"/>
<dbReference type="OrthoDB" id="67349at2"/>
<evidence type="ECO:0000313" key="2">
    <source>
        <dbReference type="Proteomes" id="UP000056209"/>
    </source>
</evidence>
<protein>
    <submittedName>
        <fullName evidence="1">Uncharacterized protein</fullName>
    </submittedName>
</protein>
<gene>
    <name evidence="1" type="ORF">DEIGR_100815</name>
</gene>
<dbReference type="RefSeq" id="WP_058975469.1">
    <property type="nucleotide sequence ID" value="NZ_BCMS01000001.1"/>
</dbReference>
<dbReference type="AlphaFoldDB" id="A0A100HHE4"/>
<evidence type="ECO:0000313" key="1">
    <source>
        <dbReference type="EMBL" id="GAQ20788.1"/>
    </source>
</evidence>
<sequence length="261" mass="29304">MKRELDVTAHRMLTEYDKKGTLISTIELRVPADELEYLGEVLSAQENDQDVRSTLIVRPQDDTQPRRLPLTLKNSKMKDFVPVAIFTKYGDSRDNLTELFSTGKYGRFDLHLVVEVVEEREQKGLDFDADPVTPTWALDELLQDDLARERMLAEGCPHCPDIHAPRDQAYERIAALVAGADADEVSALLQDIGIDPSDWEDPSTTPEEDLISMRSTLLFHWQTVAAALNPVPPRVVIEPKQPGEDLPFPIDEADFAALGLN</sequence>
<organism evidence="1 2">
    <name type="scientific">Deinococcus grandis</name>
    <dbReference type="NCBI Taxonomy" id="57498"/>
    <lineage>
        <taxon>Bacteria</taxon>
        <taxon>Thermotogati</taxon>
        <taxon>Deinococcota</taxon>
        <taxon>Deinococci</taxon>
        <taxon>Deinococcales</taxon>
        <taxon>Deinococcaceae</taxon>
        <taxon>Deinococcus</taxon>
    </lineage>
</organism>
<dbReference type="EMBL" id="BCMS01000001">
    <property type="protein sequence ID" value="GAQ20788.1"/>
    <property type="molecule type" value="Genomic_DNA"/>
</dbReference>
<keyword evidence="2" id="KW-1185">Reference proteome</keyword>
<accession>A0A100HHE4</accession>
<name>A0A100HHE4_9DEIO</name>
<dbReference type="Proteomes" id="UP000056209">
    <property type="component" value="Unassembled WGS sequence"/>
</dbReference>